<proteinExistence type="predicted"/>
<evidence type="ECO:0000313" key="8">
    <source>
        <dbReference type="EMBL" id="MBB5264515.1"/>
    </source>
</evidence>
<keyword evidence="3 7" id="KW-1133">Transmembrane helix</keyword>
<feature type="transmembrane region" description="Helical" evidence="7">
    <location>
        <begin position="6"/>
        <end position="26"/>
    </location>
</feature>
<dbReference type="GO" id="GO:0016829">
    <property type="term" value="F:lyase activity"/>
    <property type="evidence" value="ECO:0007669"/>
    <property type="project" value="UniProtKB-KW"/>
</dbReference>
<evidence type="ECO:0000256" key="1">
    <source>
        <dbReference type="ARBA" id="ARBA00022475"/>
    </source>
</evidence>
<keyword evidence="1" id="KW-1003">Cell membrane</keyword>
<dbReference type="Pfam" id="PF02618">
    <property type="entry name" value="YceG"/>
    <property type="match status" value="1"/>
</dbReference>
<keyword evidence="4 7" id="KW-0472">Membrane</keyword>
<evidence type="ECO:0000256" key="5">
    <source>
        <dbReference type="ARBA" id="ARBA00023239"/>
    </source>
</evidence>
<dbReference type="GO" id="GO:0071555">
    <property type="term" value="P:cell wall organization"/>
    <property type="evidence" value="ECO:0007669"/>
    <property type="project" value="UniProtKB-KW"/>
</dbReference>
<keyword evidence="9" id="KW-1185">Reference proteome</keyword>
<accession>A0A7W8HB65</accession>
<comment type="caution">
    <text evidence="8">The sequence shown here is derived from an EMBL/GenBank/DDBJ whole genome shotgun (WGS) entry which is preliminary data.</text>
</comment>
<evidence type="ECO:0000256" key="2">
    <source>
        <dbReference type="ARBA" id="ARBA00022692"/>
    </source>
</evidence>
<dbReference type="Gene3D" id="3.30.1490.480">
    <property type="entry name" value="Endolytic murein transglycosylase"/>
    <property type="match status" value="1"/>
</dbReference>
<dbReference type="EMBL" id="JACHFW010000005">
    <property type="protein sequence ID" value="MBB5264515.1"/>
    <property type="molecule type" value="Genomic_DNA"/>
</dbReference>
<gene>
    <name evidence="8" type="ORF">HNP82_001642</name>
</gene>
<keyword evidence="5" id="KW-0456">Lyase</keyword>
<dbReference type="PANTHER" id="PTHR30518:SF2">
    <property type="entry name" value="ENDOLYTIC MUREIN TRANSGLYCOSYLASE"/>
    <property type="match status" value="1"/>
</dbReference>
<dbReference type="InterPro" id="IPR003770">
    <property type="entry name" value="MLTG-like"/>
</dbReference>
<evidence type="ECO:0000256" key="4">
    <source>
        <dbReference type="ARBA" id="ARBA00023136"/>
    </source>
</evidence>
<evidence type="ECO:0000256" key="6">
    <source>
        <dbReference type="ARBA" id="ARBA00023316"/>
    </source>
</evidence>
<dbReference type="PANTHER" id="PTHR30518">
    <property type="entry name" value="ENDOLYTIC MUREIN TRANSGLYCOSYLASE"/>
    <property type="match status" value="1"/>
</dbReference>
<reference evidence="8 9" key="1">
    <citation type="submission" date="2020-08" db="EMBL/GenBank/DDBJ databases">
        <title>Genomic Encyclopedia of Type Strains, Phase IV (KMG-IV): sequencing the most valuable type-strain genomes for metagenomic binning, comparative biology and taxonomic classification.</title>
        <authorList>
            <person name="Goeker M."/>
        </authorList>
    </citation>
    <scope>NUCLEOTIDE SEQUENCE [LARGE SCALE GENOMIC DNA]</scope>
    <source>
        <strain evidence="8 9">DSM 106146</strain>
    </source>
</reference>
<evidence type="ECO:0000256" key="7">
    <source>
        <dbReference type="SAM" id="Phobius"/>
    </source>
</evidence>
<keyword evidence="6" id="KW-0961">Cell wall biogenesis/degradation</keyword>
<organism evidence="8 9">
    <name type="scientific">Catenibacillus scindens</name>
    <dbReference type="NCBI Taxonomy" id="673271"/>
    <lineage>
        <taxon>Bacteria</taxon>
        <taxon>Bacillati</taxon>
        <taxon>Bacillota</taxon>
        <taxon>Clostridia</taxon>
        <taxon>Lachnospirales</taxon>
        <taxon>Lachnospiraceae</taxon>
        <taxon>Catenibacillus</taxon>
    </lineage>
</organism>
<evidence type="ECO:0000256" key="3">
    <source>
        <dbReference type="ARBA" id="ARBA00022989"/>
    </source>
</evidence>
<keyword evidence="2 7" id="KW-0812">Transmembrane</keyword>
<dbReference type="AlphaFoldDB" id="A0A7W8HB65"/>
<protein>
    <submittedName>
        <fullName evidence="8">UPF0755 protein</fullName>
    </submittedName>
</protein>
<dbReference type="RefSeq" id="WP_183773149.1">
    <property type="nucleotide sequence ID" value="NZ_CAWVEG010000087.1"/>
</dbReference>
<dbReference type="Proteomes" id="UP000543642">
    <property type="component" value="Unassembled WGS sequence"/>
</dbReference>
<evidence type="ECO:0000313" key="9">
    <source>
        <dbReference type="Proteomes" id="UP000543642"/>
    </source>
</evidence>
<name>A0A7W8HB65_9FIRM</name>
<sequence>MKKVVLGFFELCIHILIYAFVIFLVYRAAVFAYDYSYNIFGDPVMSKYDTQTVTVVVDDGDSAADVAHELKKNGLIKYESAFVIRVRLEEMGDAIMPGTFELSPSMSVEEILHILTTEGEIRQEESGVTTR</sequence>